<dbReference type="AlphaFoldDB" id="A0AAW1D1E4"/>
<gene>
    <name evidence="8" type="ORF">O3M35_010712</name>
</gene>
<dbReference type="PANTHER" id="PTHR11266">
    <property type="entry name" value="PEROXISOMAL MEMBRANE PROTEIN 2, PXMP2 MPV17"/>
    <property type="match status" value="1"/>
</dbReference>
<dbReference type="GO" id="GO:0005739">
    <property type="term" value="C:mitochondrion"/>
    <property type="evidence" value="ECO:0007669"/>
    <property type="project" value="TreeGrafter"/>
</dbReference>
<dbReference type="GO" id="GO:0016020">
    <property type="term" value="C:membrane"/>
    <property type="evidence" value="ECO:0007669"/>
    <property type="project" value="UniProtKB-SubCell"/>
</dbReference>
<proteinExistence type="inferred from homology"/>
<keyword evidence="4 7" id="KW-1133">Transmembrane helix</keyword>
<evidence type="ECO:0000313" key="9">
    <source>
        <dbReference type="Proteomes" id="UP001461498"/>
    </source>
</evidence>
<feature type="transmembrane region" description="Helical" evidence="7">
    <location>
        <begin position="93"/>
        <end position="110"/>
    </location>
</feature>
<evidence type="ECO:0000256" key="5">
    <source>
        <dbReference type="ARBA" id="ARBA00023136"/>
    </source>
</evidence>
<reference evidence="8 9" key="1">
    <citation type="submission" date="2022-12" db="EMBL/GenBank/DDBJ databases">
        <title>Chromosome-level genome assembly of true bugs.</title>
        <authorList>
            <person name="Ma L."/>
            <person name="Li H."/>
        </authorList>
    </citation>
    <scope>NUCLEOTIDE SEQUENCE [LARGE SCALE GENOMIC DNA]</scope>
    <source>
        <strain evidence="8">Lab_2022b</strain>
    </source>
</reference>
<evidence type="ECO:0000256" key="6">
    <source>
        <dbReference type="ARBA" id="ARBA00049743"/>
    </source>
</evidence>
<dbReference type="InterPro" id="IPR007248">
    <property type="entry name" value="Mpv17_PMP22"/>
</dbReference>
<sequence length="186" mass="21756">MSILRRISCTYNYWLEVYPYRMQAVQVAGILGLGDVVAQKLIIKQKFDAQRTLRFMSTGLFLGPSIHAWFLVLEKLYGRSKKVAIYKMVTDQLIFAPTMLATMFTYIKLVNGANKQQLKKSLKEEYPKLLLDNYKIWPAAQFLNFYLIPVQFRVVFLQSLAVFWNAYISWKLQMAQDACNPKVKKY</sequence>
<keyword evidence="3 7" id="KW-0812">Transmembrane</keyword>
<dbReference type="GO" id="GO:0015267">
    <property type="term" value="F:channel activity"/>
    <property type="evidence" value="ECO:0007669"/>
    <property type="project" value="TreeGrafter"/>
</dbReference>
<keyword evidence="9" id="KW-1185">Reference proteome</keyword>
<comment type="caution">
    <text evidence="8">The sequence shown here is derived from an EMBL/GenBank/DDBJ whole genome shotgun (WGS) entry which is preliminary data.</text>
</comment>
<evidence type="ECO:0000256" key="1">
    <source>
        <dbReference type="ARBA" id="ARBA00004141"/>
    </source>
</evidence>
<protein>
    <recommendedName>
        <fullName evidence="6">Mitochondrial inner membrane protein Mpv17</fullName>
    </recommendedName>
</protein>
<dbReference type="Pfam" id="PF04117">
    <property type="entry name" value="Mpv17_PMP22"/>
    <property type="match status" value="1"/>
</dbReference>
<comment type="similarity">
    <text evidence="2 7">Belongs to the peroxisomal membrane protein PXMP2/4 family.</text>
</comment>
<evidence type="ECO:0000256" key="2">
    <source>
        <dbReference type="ARBA" id="ARBA00006824"/>
    </source>
</evidence>
<dbReference type="GO" id="GO:1901858">
    <property type="term" value="P:regulation of mitochondrial DNA metabolic process"/>
    <property type="evidence" value="ECO:0007669"/>
    <property type="project" value="TreeGrafter"/>
</dbReference>
<keyword evidence="5 7" id="KW-0472">Membrane</keyword>
<evidence type="ECO:0000313" key="8">
    <source>
        <dbReference type="EMBL" id="KAK9504362.1"/>
    </source>
</evidence>
<dbReference type="PANTHER" id="PTHR11266:SF17">
    <property type="entry name" value="PROTEIN MPV17"/>
    <property type="match status" value="1"/>
</dbReference>
<organism evidence="8 9">
    <name type="scientific">Rhynocoris fuscipes</name>
    <dbReference type="NCBI Taxonomy" id="488301"/>
    <lineage>
        <taxon>Eukaryota</taxon>
        <taxon>Metazoa</taxon>
        <taxon>Ecdysozoa</taxon>
        <taxon>Arthropoda</taxon>
        <taxon>Hexapoda</taxon>
        <taxon>Insecta</taxon>
        <taxon>Pterygota</taxon>
        <taxon>Neoptera</taxon>
        <taxon>Paraneoptera</taxon>
        <taxon>Hemiptera</taxon>
        <taxon>Heteroptera</taxon>
        <taxon>Panheteroptera</taxon>
        <taxon>Cimicomorpha</taxon>
        <taxon>Reduviidae</taxon>
        <taxon>Harpactorinae</taxon>
        <taxon>Harpactorini</taxon>
        <taxon>Rhynocoris</taxon>
    </lineage>
</organism>
<evidence type="ECO:0000256" key="3">
    <source>
        <dbReference type="ARBA" id="ARBA00022692"/>
    </source>
</evidence>
<dbReference type="Proteomes" id="UP001461498">
    <property type="component" value="Unassembled WGS sequence"/>
</dbReference>
<evidence type="ECO:0000256" key="7">
    <source>
        <dbReference type="RuleBase" id="RU363053"/>
    </source>
</evidence>
<evidence type="ECO:0000256" key="4">
    <source>
        <dbReference type="ARBA" id="ARBA00022989"/>
    </source>
</evidence>
<comment type="subcellular location">
    <subcellularLocation>
        <location evidence="1">Membrane</location>
        <topology evidence="1">Multi-pass membrane protein</topology>
    </subcellularLocation>
</comment>
<dbReference type="EMBL" id="JAPXFL010000007">
    <property type="protein sequence ID" value="KAK9504362.1"/>
    <property type="molecule type" value="Genomic_DNA"/>
</dbReference>
<feature type="transmembrane region" description="Helical" evidence="7">
    <location>
        <begin position="55"/>
        <end position="73"/>
    </location>
</feature>
<accession>A0AAW1D1E4</accession>
<name>A0AAW1D1E4_9HEMI</name>